<protein>
    <submittedName>
        <fullName evidence="2">Uncharacterized protein</fullName>
    </submittedName>
</protein>
<sequence>MTVLSFSSCRLILNIAKLRDRESSADRDHEYFPEFTSDLRVGQELHEMESTVNRDATPACPGTPSGVRREIEATPVSPHPRQEESV</sequence>
<dbReference type="HOGENOM" id="CLU_2498172_0_0_1"/>
<evidence type="ECO:0000313" key="3">
    <source>
        <dbReference type="Proteomes" id="UP000027265"/>
    </source>
</evidence>
<name>A0A067PPL4_9AGAM</name>
<keyword evidence="3" id="KW-1185">Reference proteome</keyword>
<feature type="region of interest" description="Disordered" evidence="1">
    <location>
        <begin position="48"/>
        <end position="86"/>
    </location>
</feature>
<gene>
    <name evidence="2" type="ORF">JAAARDRAFT_39615</name>
</gene>
<evidence type="ECO:0000256" key="1">
    <source>
        <dbReference type="SAM" id="MobiDB-lite"/>
    </source>
</evidence>
<reference evidence="3" key="1">
    <citation type="journal article" date="2014" name="Proc. Natl. Acad. Sci. U.S.A.">
        <title>Extensive sampling of basidiomycete genomes demonstrates inadequacy of the white-rot/brown-rot paradigm for wood decay fungi.</title>
        <authorList>
            <person name="Riley R."/>
            <person name="Salamov A.A."/>
            <person name="Brown D.W."/>
            <person name="Nagy L.G."/>
            <person name="Floudas D."/>
            <person name="Held B.W."/>
            <person name="Levasseur A."/>
            <person name="Lombard V."/>
            <person name="Morin E."/>
            <person name="Otillar R."/>
            <person name="Lindquist E.A."/>
            <person name="Sun H."/>
            <person name="LaButti K.M."/>
            <person name="Schmutz J."/>
            <person name="Jabbour D."/>
            <person name="Luo H."/>
            <person name="Baker S.E."/>
            <person name="Pisabarro A.G."/>
            <person name="Walton J.D."/>
            <person name="Blanchette R.A."/>
            <person name="Henrissat B."/>
            <person name="Martin F."/>
            <person name="Cullen D."/>
            <person name="Hibbett D.S."/>
            <person name="Grigoriev I.V."/>
        </authorList>
    </citation>
    <scope>NUCLEOTIDE SEQUENCE [LARGE SCALE GENOMIC DNA]</scope>
    <source>
        <strain evidence="3">MUCL 33604</strain>
    </source>
</reference>
<dbReference type="Proteomes" id="UP000027265">
    <property type="component" value="Unassembled WGS sequence"/>
</dbReference>
<evidence type="ECO:0000313" key="2">
    <source>
        <dbReference type="EMBL" id="KDQ53237.1"/>
    </source>
</evidence>
<dbReference type="AlphaFoldDB" id="A0A067PPL4"/>
<dbReference type="EMBL" id="KL197735">
    <property type="protein sequence ID" value="KDQ53237.1"/>
    <property type="molecule type" value="Genomic_DNA"/>
</dbReference>
<organism evidence="2 3">
    <name type="scientific">Jaapia argillacea MUCL 33604</name>
    <dbReference type="NCBI Taxonomy" id="933084"/>
    <lineage>
        <taxon>Eukaryota</taxon>
        <taxon>Fungi</taxon>
        <taxon>Dikarya</taxon>
        <taxon>Basidiomycota</taxon>
        <taxon>Agaricomycotina</taxon>
        <taxon>Agaricomycetes</taxon>
        <taxon>Agaricomycetidae</taxon>
        <taxon>Jaapiales</taxon>
        <taxon>Jaapiaceae</taxon>
        <taxon>Jaapia</taxon>
    </lineage>
</organism>
<accession>A0A067PPL4</accession>
<proteinExistence type="predicted"/>
<dbReference type="InParanoid" id="A0A067PPL4"/>